<dbReference type="SUPFAM" id="SSF53474">
    <property type="entry name" value="alpha/beta-Hydrolases"/>
    <property type="match status" value="1"/>
</dbReference>
<comment type="caution">
    <text evidence="5">The sequence shown here is derived from an EMBL/GenBank/DDBJ whole genome shotgun (WGS) entry which is preliminary data.</text>
</comment>
<dbReference type="AlphaFoldDB" id="A0A8K0F2C9"/>
<evidence type="ECO:0000256" key="4">
    <source>
        <dbReference type="ARBA" id="ARBA00022801"/>
    </source>
</evidence>
<keyword evidence="3" id="KW-0551">Lipid droplet</keyword>
<dbReference type="Pfam" id="PF10230">
    <property type="entry name" value="LIDHydrolase"/>
    <property type="match status" value="1"/>
</dbReference>
<dbReference type="OrthoDB" id="448051at2759"/>
<dbReference type="GO" id="GO:0019915">
    <property type="term" value="P:lipid storage"/>
    <property type="evidence" value="ECO:0007669"/>
    <property type="project" value="InterPro"/>
</dbReference>
<dbReference type="InterPro" id="IPR019363">
    <property type="entry name" value="LDAH"/>
</dbReference>
<keyword evidence="4 5" id="KW-0378">Hydrolase</keyword>
<name>A0A8K0F2C9_ANDGO</name>
<dbReference type="Proteomes" id="UP000799049">
    <property type="component" value="Unassembled WGS sequence"/>
</dbReference>
<dbReference type="Gene3D" id="3.40.50.1820">
    <property type="entry name" value="alpha/beta hydrolase"/>
    <property type="match status" value="1"/>
</dbReference>
<comment type="subcellular location">
    <subcellularLocation>
        <location evidence="1">Lipid droplet</location>
    </subcellularLocation>
</comment>
<dbReference type="EMBL" id="VRVR01000014">
    <property type="protein sequence ID" value="KAF0852823.1"/>
    <property type="molecule type" value="Genomic_DNA"/>
</dbReference>
<evidence type="ECO:0000313" key="6">
    <source>
        <dbReference type="Proteomes" id="UP000799049"/>
    </source>
</evidence>
<dbReference type="PANTHER" id="PTHR13390">
    <property type="entry name" value="LIPASE"/>
    <property type="match status" value="1"/>
</dbReference>
<organism evidence="5 6">
    <name type="scientific">Andalucia godoyi</name>
    <name type="common">Flagellate</name>
    <dbReference type="NCBI Taxonomy" id="505711"/>
    <lineage>
        <taxon>Eukaryota</taxon>
        <taxon>Discoba</taxon>
        <taxon>Jakobida</taxon>
        <taxon>Andalucina</taxon>
        <taxon>Andaluciidae</taxon>
        <taxon>Andalucia</taxon>
    </lineage>
</organism>
<dbReference type="InterPro" id="IPR029058">
    <property type="entry name" value="AB_hydrolase_fold"/>
</dbReference>
<protein>
    <submittedName>
        <fullName evidence="5">Mitochondrial alpha/beta hydrolase (Lipid droplet-associated hydrolase)</fullName>
    </submittedName>
</protein>
<accession>A0A8K0F2C9</accession>
<evidence type="ECO:0000256" key="2">
    <source>
        <dbReference type="ARBA" id="ARBA00008300"/>
    </source>
</evidence>
<reference evidence="5" key="1">
    <citation type="submission" date="2019-09" db="EMBL/GenBank/DDBJ databases">
        <title>The Mitochondrial Proteome of the Jakobid, Andalucia godoyi, a Protist With the Most Gene-Rich and Bacteria-Like Mitochondrial Genome.</title>
        <authorList>
            <person name="Gray M.W."/>
            <person name="Burger G."/>
            <person name="Derelle R."/>
            <person name="Klimes V."/>
            <person name="Leger M."/>
            <person name="Sarrasin M."/>
            <person name="Vlcek C."/>
            <person name="Roger A.J."/>
            <person name="Elias M."/>
            <person name="Lang B.F."/>
        </authorList>
    </citation>
    <scope>NUCLEOTIDE SEQUENCE</scope>
    <source>
        <strain evidence="5">And28</strain>
    </source>
</reference>
<evidence type="ECO:0000256" key="3">
    <source>
        <dbReference type="ARBA" id="ARBA00022677"/>
    </source>
</evidence>
<evidence type="ECO:0000256" key="1">
    <source>
        <dbReference type="ARBA" id="ARBA00004502"/>
    </source>
</evidence>
<proteinExistence type="inferred from homology"/>
<evidence type="ECO:0000313" key="5">
    <source>
        <dbReference type="EMBL" id="KAF0852823.1"/>
    </source>
</evidence>
<gene>
    <name evidence="5" type="ORF">ANDGO_04443</name>
</gene>
<sequence>MFISRYQRASVSLVSQRYLHRFIKKTSSNGTMALSFSPVYGFLHLPESDVHVEFVHFHPRILAPASETERVKSILMFVPGNPGLVHFYEKFLLHIQEERPNIGVIGIGLTGHSSESKNNGRQFSLPEQVQHKVEAIEHLKATHPDAKFYLAGHSIGSFMIKEVLRIASDRFELARCFLLFPALRHLREQAGAINVLIKPGFRHLVAGIGGFISWTPNVFKRGLVKLFGPKIKDCPGSVERLFSYSTIMNILYLTVTEFHIVRHLDHQTLEKHLDKIVFYYTKDDGWVPIEFFEDVKSRFPKHEHIYLDKHGVKHAFCLEDSKTIAQEVLPFLHDSDKAGLEEPSQQASDPLTSIALLAS</sequence>
<dbReference type="GO" id="GO:0005811">
    <property type="term" value="C:lipid droplet"/>
    <property type="evidence" value="ECO:0007669"/>
    <property type="project" value="UniProtKB-SubCell"/>
</dbReference>
<dbReference type="PANTHER" id="PTHR13390:SF0">
    <property type="entry name" value="LIPID DROPLET-ASSOCIATED HYDROLASE"/>
    <property type="match status" value="1"/>
</dbReference>
<dbReference type="GO" id="GO:0016298">
    <property type="term" value="F:lipase activity"/>
    <property type="evidence" value="ECO:0007669"/>
    <property type="project" value="InterPro"/>
</dbReference>
<keyword evidence="6" id="KW-1185">Reference proteome</keyword>
<comment type="similarity">
    <text evidence="2">Belongs to the AB hydrolase superfamily. LDAH family.</text>
</comment>